<protein>
    <recommendedName>
        <fullName evidence="5">MYND-type domain-containing protein</fullName>
    </recommendedName>
</protein>
<dbReference type="SUPFAM" id="SSF144232">
    <property type="entry name" value="HIT/MYND zinc finger-like"/>
    <property type="match status" value="1"/>
</dbReference>
<evidence type="ECO:0000256" key="2">
    <source>
        <dbReference type="ARBA" id="ARBA00022771"/>
    </source>
</evidence>
<evidence type="ECO:0000313" key="6">
    <source>
        <dbReference type="EMBL" id="TPX62302.1"/>
    </source>
</evidence>
<sequence length="495" mass="56180">MRRKWLLYLPLELADKRIIKKHNQWFANPHSPLLSAFEAEHLISTLKELKLSDVGTPNWMKQHEVIEKLNIQAHYNTMKMCEEFVAVSLVDQEKIQTVVYDLLLIDMWKTHVWPKLDRKKINGENMLRVYFMLYHESTVLNLLEIVLYNQTACENLGDAVVDLIDYCARKMAALGAWDSSDTTSADGKDNAMSNLLDNPSQQLRTHLSTLSIMRHITTHLSSMPFSVMTRILNKHDLIVALVWVLEKKPWERRRRSGKKWVMERFGENAEWTAVDEEERQGVVGWAAQAWLTLYTLLLDEECRKQYEFNTHNHTTVLKLRQHMTPALLDQIPPLASLLRHLEELSLFTPGAPSAKPLMGFVEELPSVEAKLLHNTDLNAVIKSAAQMLSKPQNGEEIAQSLADTYTHPALTTLLPDTPKCANPTCPNRATHPTATQRCSQCKSEWYCSRPCQVENWKVHKPVCEMLKAGANAASKPPVAAAAVAAGPASRIVEIA</sequence>
<keyword evidence="3" id="KW-0862">Zinc</keyword>
<dbReference type="PANTHER" id="PTHR13244:SF7">
    <property type="entry name" value="ZINC FINGER MYND DOMAIN-CONTAINING PROTEIN 10"/>
    <property type="match status" value="1"/>
</dbReference>
<comment type="caution">
    <text evidence="6">The sequence shown here is derived from an EMBL/GenBank/DDBJ whole genome shotgun (WGS) entry which is preliminary data.</text>
</comment>
<evidence type="ECO:0000259" key="5">
    <source>
        <dbReference type="PROSITE" id="PS50865"/>
    </source>
</evidence>
<dbReference type="Pfam" id="PF01753">
    <property type="entry name" value="zf-MYND"/>
    <property type="match status" value="1"/>
</dbReference>
<dbReference type="Proteomes" id="UP000318582">
    <property type="component" value="Unassembled WGS sequence"/>
</dbReference>
<feature type="domain" description="MYND-type" evidence="5">
    <location>
        <begin position="422"/>
        <end position="463"/>
    </location>
</feature>
<dbReference type="PROSITE" id="PS50865">
    <property type="entry name" value="ZF_MYND_2"/>
    <property type="match status" value="1"/>
</dbReference>
<dbReference type="EMBL" id="QEAQ01000003">
    <property type="protein sequence ID" value="TPX62302.1"/>
    <property type="molecule type" value="Genomic_DNA"/>
</dbReference>
<keyword evidence="1" id="KW-0479">Metal-binding</keyword>
<dbReference type="InterPro" id="IPR052298">
    <property type="entry name" value="ZMYND10"/>
</dbReference>
<reference evidence="6 7" key="1">
    <citation type="journal article" date="2019" name="Sci. Rep.">
        <title>Comparative genomics of chytrid fungi reveal insights into the obligate biotrophic and pathogenic lifestyle of Synchytrium endobioticum.</title>
        <authorList>
            <person name="van de Vossenberg B.T.L.H."/>
            <person name="Warris S."/>
            <person name="Nguyen H.D.T."/>
            <person name="van Gent-Pelzer M.P.E."/>
            <person name="Joly D.L."/>
            <person name="van de Geest H.C."/>
            <person name="Bonants P.J.M."/>
            <person name="Smith D.S."/>
            <person name="Levesque C.A."/>
            <person name="van der Lee T.A.J."/>
        </authorList>
    </citation>
    <scope>NUCLEOTIDE SEQUENCE [LARGE SCALE GENOMIC DNA]</scope>
    <source>
        <strain evidence="6 7">CBS 809.83</strain>
    </source>
</reference>
<dbReference type="AlphaFoldDB" id="A0A507EEU4"/>
<keyword evidence="2 4" id="KW-0863">Zinc-finger</keyword>
<evidence type="ECO:0000256" key="4">
    <source>
        <dbReference type="PROSITE-ProRule" id="PRU00134"/>
    </source>
</evidence>
<accession>A0A507EEU4</accession>
<dbReference type="PANTHER" id="PTHR13244">
    <property type="entry name" value="ZINC FINGER MYND DOMAIN CONTAINING PROTEIN 10"/>
    <property type="match status" value="1"/>
</dbReference>
<dbReference type="STRING" id="109895.A0A507EEU4"/>
<dbReference type="Gene3D" id="6.10.140.2220">
    <property type="match status" value="1"/>
</dbReference>
<keyword evidence="7" id="KW-1185">Reference proteome</keyword>
<evidence type="ECO:0000313" key="7">
    <source>
        <dbReference type="Proteomes" id="UP000318582"/>
    </source>
</evidence>
<organism evidence="6 7">
    <name type="scientific">Powellomyces hirtus</name>
    <dbReference type="NCBI Taxonomy" id="109895"/>
    <lineage>
        <taxon>Eukaryota</taxon>
        <taxon>Fungi</taxon>
        <taxon>Fungi incertae sedis</taxon>
        <taxon>Chytridiomycota</taxon>
        <taxon>Chytridiomycota incertae sedis</taxon>
        <taxon>Chytridiomycetes</taxon>
        <taxon>Spizellomycetales</taxon>
        <taxon>Powellomycetaceae</taxon>
        <taxon>Powellomyces</taxon>
    </lineage>
</organism>
<name>A0A507EEU4_9FUNG</name>
<evidence type="ECO:0000256" key="1">
    <source>
        <dbReference type="ARBA" id="ARBA00022723"/>
    </source>
</evidence>
<evidence type="ECO:0000256" key="3">
    <source>
        <dbReference type="ARBA" id="ARBA00022833"/>
    </source>
</evidence>
<gene>
    <name evidence="6" type="ORF">PhCBS80983_g00597</name>
</gene>
<dbReference type="InterPro" id="IPR002893">
    <property type="entry name" value="Znf_MYND"/>
</dbReference>
<proteinExistence type="predicted"/>
<dbReference type="GO" id="GO:0008270">
    <property type="term" value="F:zinc ion binding"/>
    <property type="evidence" value="ECO:0007669"/>
    <property type="project" value="UniProtKB-KW"/>
</dbReference>
<dbReference type="GO" id="GO:0005737">
    <property type="term" value="C:cytoplasm"/>
    <property type="evidence" value="ECO:0007669"/>
    <property type="project" value="TreeGrafter"/>
</dbReference>